<proteinExistence type="predicted"/>
<reference evidence="1" key="1">
    <citation type="submission" date="2023-03" db="EMBL/GenBank/DDBJ databases">
        <title>Actinorhabdospora filicis NBRC 111898.</title>
        <authorList>
            <person name="Ichikawa N."/>
            <person name="Sato H."/>
            <person name="Tonouchi N."/>
        </authorList>
    </citation>
    <scope>NUCLEOTIDE SEQUENCE</scope>
    <source>
        <strain evidence="1">NBRC 111898</strain>
    </source>
</reference>
<dbReference type="Proteomes" id="UP001165079">
    <property type="component" value="Unassembled WGS sequence"/>
</dbReference>
<accession>A0A9W6SR82</accession>
<comment type="caution">
    <text evidence="1">The sequence shown here is derived from an EMBL/GenBank/DDBJ whole genome shotgun (WGS) entry which is preliminary data.</text>
</comment>
<sequence>MDVDGLLRTLDGAESRLTQLTALSARVAVELRGRAAAPLAAAGEGSSSPAPATAASRATAAALGLDEVARLVSTAADRLRGYRGLL</sequence>
<dbReference type="RefSeq" id="WP_285665555.1">
    <property type="nucleotide sequence ID" value="NZ_BSTX01000004.1"/>
</dbReference>
<keyword evidence="2" id="KW-1185">Reference proteome</keyword>
<name>A0A9W6SR82_9ACTN</name>
<evidence type="ECO:0000313" key="1">
    <source>
        <dbReference type="EMBL" id="GLZ80387.1"/>
    </source>
</evidence>
<organism evidence="1 2">
    <name type="scientific">Actinorhabdospora filicis</name>
    <dbReference type="NCBI Taxonomy" id="1785913"/>
    <lineage>
        <taxon>Bacteria</taxon>
        <taxon>Bacillati</taxon>
        <taxon>Actinomycetota</taxon>
        <taxon>Actinomycetes</taxon>
        <taxon>Micromonosporales</taxon>
        <taxon>Micromonosporaceae</taxon>
        <taxon>Actinorhabdospora</taxon>
    </lineage>
</organism>
<gene>
    <name evidence="1" type="ORF">Afil01_51940</name>
</gene>
<evidence type="ECO:0000313" key="2">
    <source>
        <dbReference type="Proteomes" id="UP001165079"/>
    </source>
</evidence>
<protein>
    <submittedName>
        <fullName evidence="1">Uncharacterized protein</fullName>
    </submittedName>
</protein>
<dbReference type="AlphaFoldDB" id="A0A9W6SR82"/>
<dbReference type="EMBL" id="BSTX01000004">
    <property type="protein sequence ID" value="GLZ80387.1"/>
    <property type="molecule type" value="Genomic_DNA"/>
</dbReference>